<keyword evidence="1" id="KW-0812">Transmembrane</keyword>
<evidence type="ECO:0000313" key="3">
    <source>
        <dbReference type="EMBL" id="QGG96247.1"/>
    </source>
</evidence>
<evidence type="ECO:0000313" key="4">
    <source>
        <dbReference type="Proteomes" id="UP000334019"/>
    </source>
</evidence>
<gene>
    <name evidence="3" type="ORF">GH723_14685</name>
</gene>
<feature type="transmembrane region" description="Helical" evidence="1">
    <location>
        <begin position="260"/>
        <end position="280"/>
    </location>
</feature>
<dbReference type="AlphaFoldDB" id="A0A5Q2RQ41"/>
<dbReference type="Proteomes" id="UP000334019">
    <property type="component" value="Chromosome"/>
</dbReference>
<dbReference type="GO" id="GO:0008237">
    <property type="term" value="F:metallopeptidase activity"/>
    <property type="evidence" value="ECO:0007669"/>
    <property type="project" value="UniProtKB-KW"/>
</dbReference>
<dbReference type="Pfam" id="PF05569">
    <property type="entry name" value="Peptidase_M56"/>
    <property type="match status" value="1"/>
</dbReference>
<keyword evidence="1" id="KW-1133">Transmembrane helix</keyword>
<evidence type="ECO:0000256" key="1">
    <source>
        <dbReference type="SAM" id="Phobius"/>
    </source>
</evidence>
<dbReference type="CDD" id="cd07326">
    <property type="entry name" value="M56_BlaR1_MecR1_like"/>
    <property type="match status" value="1"/>
</dbReference>
<keyword evidence="3" id="KW-0645">Protease</keyword>
<dbReference type="KEGG" id="atq:GH723_14685"/>
<dbReference type="GO" id="GO:0006508">
    <property type="term" value="P:proteolysis"/>
    <property type="evidence" value="ECO:0007669"/>
    <property type="project" value="UniProtKB-KW"/>
</dbReference>
<keyword evidence="1" id="KW-0472">Membrane</keyword>
<dbReference type="PANTHER" id="PTHR34978:SF3">
    <property type="entry name" value="SLR0241 PROTEIN"/>
    <property type="match status" value="1"/>
</dbReference>
<dbReference type="InterPro" id="IPR008756">
    <property type="entry name" value="Peptidase_M56"/>
</dbReference>
<keyword evidence="4" id="KW-1185">Reference proteome</keyword>
<feature type="transmembrane region" description="Helical" evidence="1">
    <location>
        <begin position="30"/>
        <end position="60"/>
    </location>
</feature>
<sequence length="293" mass="30891">MTVLLLLCGLVAVALPGIRPRPLVAASPRWFARLSAVAVAMGLVCIAAALALSAAVNLLLASPASTAGHLAPGGRGGSIVATLLSVWIICRTAPLLIRARSAHKAARADGWLGEHRRTDTHDLVVLPTTIPVAYNVPGRRSQIVISEGLRQQLDEDMLHFVIDHERAHLRAKDRRATVLTLTLEAVVPFLPFAMRTAAAMRVAIERAADEAAAGSEISRRRRLAANIQGVALHVRASCAPEMTQFRARQLAVAPTEAHPLVAAAAAGIALVGASALSVAFHTSGHFAPYLALH</sequence>
<organism evidence="3 4">
    <name type="scientific">Actinomarinicola tropica</name>
    <dbReference type="NCBI Taxonomy" id="2789776"/>
    <lineage>
        <taxon>Bacteria</taxon>
        <taxon>Bacillati</taxon>
        <taxon>Actinomycetota</taxon>
        <taxon>Acidimicrobiia</taxon>
        <taxon>Acidimicrobiales</taxon>
        <taxon>Iamiaceae</taxon>
        <taxon>Actinomarinicola</taxon>
    </lineage>
</organism>
<dbReference type="Gene3D" id="3.30.2010.10">
    <property type="entry name" value="Metalloproteases ('zincins'), catalytic domain"/>
    <property type="match status" value="1"/>
</dbReference>
<dbReference type="PANTHER" id="PTHR34978">
    <property type="entry name" value="POSSIBLE SENSOR-TRANSDUCER PROTEIN BLAR"/>
    <property type="match status" value="1"/>
</dbReference>
<reference evidence="3 4" key="1">
    <citation type="submission" date="2019-11" db="EMBL/GenBank/DDBJ databases">
        <authorList>
            <person name="He Y."/>
        </authorList>
    </citation>
    <scope>NUCLEOTIDE SEQUENCE [LARGE SCALE GENOMIC DNA]</scope>
    <source>
        <strain evidence="3 4">SCSIO 58843</strain>
    </source>
</reference>
<keyword evidence="3" id="KW-0482">Metalloprotease</keyword>
<dbReference type="EMBL" id="CP045851">
    <property type="protein sequence ID" value="QGG96247.1"/>
    <property type="molecule type" value="Genomic_DNA"/>
</dbReference>
<name>A0A5Q2RQ41_9ACTN</name>
<evidence type="ECO:0000259" key="2">
    <source>
        <dbReference type="Pfam" id="PF05569"/>
    </source>
</evidence>
<protein>
    <submittedName>
        <fullName evidence="3">M48 family metalloprotease</fullName>
    </submittedName>
</protein>
<proteinExistence type="predicted"/>
<feature type="domain" description="Peptidase M56" evidence="2">
    <location>
        <begin position="140"/>
        <end position="221"/>
    </location>
</feature>
<dbReference type="InterPro" id="IPR052173">
    <property type="entry name" value="Beta-lactam_resp_regulator"/>
</dbReference>
<dbReference type="RefSeq" id="WP_153760353.1">
    <property type="nucleotide sequence ID" value="NZ_CP045851.1"/>
</dbReference>
<keyword evidence="3" id="KW-0378">Hydrolase</keyword>
<accession>A0A5Q2RQ41</accession>